<protein>
    <submittedName>
        <fullName evidence="1">Uncharacterized protein</fullName>
    </submittedName>
</protein>
<gene>
    <name evidence="1" type="ORF">PR048_023889</name>
</gene>
<proteinExistence type="predicted"/>
<evidence type="ECO:0000313" key="1">
    <source>
        <dbReference type="EMBL" id="KAJ8875981.1"/>
    </source>
</evidence>
<name>A0ABQ9GVD3_9NEOP</name>
<reference evidence="1 2" key="1">
    <citation type="submission" date="2023-02" db="EMBL/GenBank/DDBJ databases">
        <title>LHISI_Scaffold_Assembly.</title>
        <authorList>
            <person name="Stuart O.P."/>
            <person name="Cleave R."/>
            <person name="Magrath M.J.L."/>
            <person name="Mikheyev A.S."/>
        </authorList>
    </citation>
    <scope>NUCLEOTIDE SEQUENCE [LARGE SCALE GENOMIC DNA]</scope>
    <source>
        <strain evidence="1">Daus_M_001</strain>
        <tissue evidence="1">Leg muscle</tissue>
    </source>
</reference>
<accession>A0ABQ9GVD3</accession>
<keyword evidence="2" id="KW-1185">Reference proteome</keyword>
<comment type="caution">
    <text evidence="1">The sequence shown here is derived from an EMBL/GenBank/DDBJ whole genome shotgun (WGS) entry which is preliminary data.</text>
</comment>
<sequence>MKSMNAVAAPPFFELPQNLVPALYRCILPKPAAYTRACCTHGGISLWSGSRDTKVKPIMKDKDRGSSGKKLKEIRQGIGFTWYTGGRQDVATPLHTTSMVARRRRTPCSHATRQQQQWRQRAAAVRAHLPAVPGDVTVGARSAQVIETALGELRHTSPAVASTLLARGIRIARPRVIMRIYLNWRDIVSPNYVIYRYSSLMQGVAVTNRVRFPVGPPRFPHVAIVPDSAVSRLVSSVISRFSHPYIPMMLHIHLASLSSVKSSQKFSTPLSQSLKYSSLQSRLILH</sequence>
<dbReference type="EMBL" id="JARBHB010000009">
    <property type="protein sequence ID" value="KAJ8875981.1"/>
    <property type="molecule type" value="Genomic_DNA"/>
</dbReference>
<dbReference type="Proteomes" id="UP001159363">
    <property type="component" value="Chromosome 8"/>
</dbReference>
<evidence type="ECO:0000313" key="2">
    <source>
        <dbReference type="Proteomes" id="UP001159363"/>
    </source>
</evidence>
<organism evidence="1 2">
    <name type="scientific">Dryococelus australis</name>
    <dbReference type="NCBI Taxonomy" id="614101"/>
    <lineage>
        <taxon>Eukaryota</taxon>
        <taxon>Metazoa</taxon>
        <taxon>Ecdysozoa</taxon>
        <taxon>Arthropoda</taxon>
        <taxon>Hexapoda</taxon>
        <taxon>Insecta</taxon>
        <taxon>Pterygota</taxon>
        <taxon>Neoptera</taxon>
        <taxon>Polyneoptera</taxon>
        <taxon>Phasmatodea</taxon>
        <taxon>Verophasmatodea</taxon>
        <taxon>Anareolatae</taxon>
        <taxon>Phasmatidae</taxon>
        <taxon>Eurycanthinae</taxon>
        <taxon>Dryococelus</taxon>
    </lineage>
</organism>